<dbReference type="SMART" id="SM00267">
    <property type="entry name" value="GGDEF"/>
    <property type="match status" value="1"/>
</dbReference>
<proteinExistence type="predicted"/>
<feature type="transmembrane region" description="Helical" evidence="1">
    <location>
        <begin position="146"/>
        <end position="164"/>
    </location>
</feature>
<dbReference type="NCBIfam" id="TIGR00254">
    <property type="entry name" value="GGDEF"/>
    <property type="match status" value="1"/>
</dbReference>
<evidence type="ECO:0000256" key="1">
    <source>
        <dbReference type="SAM" id="Phobius"/>
    </source>
</evidence>
<sequence length="334" mass="34742">MRSERPLPIPVPAVLARWFALMVGVASAMTGVSLLADLTPDAHRGVELVLTLCGALTAAVVGRFGRRRPAAWFVWFAVPAVVAMVSAGVYLSGDPGNPGASFFVAGAVYSAYFFPVRVAAAHLALAGLLLGAALVAIASPEAALDRWMFTMGIAVLIGWVISVLRDQLLDRAATDPLTGVLNRGAFTERLEHELRHVRAKGASLGLIYVDVDDFKRLNDTGGHSAGDAALREVAVVLNVAARGAGRVGRMGGDEFALVLPHADQRATERAAAEVQRRVRESGVGSTVSVGVATAPLHGDGDAALMLAADAALYAAKRSGRDRVVTAAPPTTLAA</sequence>
<dbReference type="PANTHER" id="PTHR45138:SF9">
    <property type="entry name" value="DIGUANYLATE CYCLASE DGCM-RELATED"/>
    <property type="match status" value="1"/>
</dbReference>
<dbReference type="EMBL" id="CP042430">
    <property type="protein sequence ID" value="QEC49789.1"/>
    <property type="molecule type" value="Genomic_DNA"/>
</dbReference>
<dbReference type="Proteomes" id="UP000321805">
    <property type="component" value="Chromosome"/>
</dbReference>
<feature type="transmembrane region" description="Helical" evidence="1">
    <location>
        <begin position="48"/>
        <end position="65"/>
    </location>
</feature>
<dbReference type="InterPro" id="IPR000160">
    <property type="entry name" value="GGDEF_dom"/>
</dbReference>
<feature type="transmembrane region" description="Helical" evidence="1">
    <location>
        <begin position="99"/>
        <end position="116"/>
    </location>
</feature>
<dbReference type="CDD" id="cd01949">
    <property type="entry name" value="GGDEF"/>
    <property type="match status" value="1"/>
</dbReference>
<feature type="transmembrane region" description="Helical" evidence="1">
    <location>
        <begin position="123"/>
        <end position="140"/>
    </location>
</feature>
<reference evidence="3 4" key="1">
    <citation type="journal article" date="2018" name="J. Microbiol.">
        <title>Baekduia soli gen. nov., sp. nov., a novel bacterium isolated from the soil of Baekdu Mountain and proposal of a novel family name, Baekduiaceae fam. nov.</title>
        <authorList>
            <person name="An D.S."/>
            <person name="Siddiqi M.Z."/>
            <person name="Kim K.H."/>
            <person name="Yu H.S."/>
            <person name="Im W.T."/>
        </authorList>
    </citation>
    <scope>NUCLEOTIDE SEQUENCE [LARGE SCALE GENOMIC DNA]</scope>
    <source>
        <strain evidence="3 4">BR7-21</strain>
    </source>
</reference>
<keyword evidence="1" id="KW-0812">Transmembrane</keyword>
<dbReference type="SUPFAM" id="SSF55073">
    <property type="entry name" value="Nucleotide cyclase"/>
    <property type="match status" value="1"/>
</dbReference>
<gene>
    <name evidence="3" type="ORF">FSW04_20925</name>
</gene>
<keyword evidence="4" id="KW-1185">Reference proteome</keyword>
<dbReference type="InterPro" id="IPR050469">
    <property type="entry name" value="Diguanylate_Cyclase"/>
</dbReference>
<dbReference type="Gene3D" id="3.30.70.270">
    <property type="match status" value="1"/>
</dbReference>
<dbReference type="GO" id="GO:0052621">
    <property type="term" value="F:diguanylate cyclase activity"/>
    <property type="evidence" value="ECO:0007669"/>
    <property type="project" value="TreeGrafter"/>
</dbReference>
<keyword evidence="1" id="KW-0472">Membrane</keyword>
<dbReference type="PROSITE" id="PS50887">
    <property type="entry name" value="GGDEF"/>
    <property type="match status" value="1"/>
</dbReference>
<evidence type="ECO:0000259" key="2">
    <source>
        <dbReference type="PROSITE" id="PS50887"/>
    </source>
</evidence>
<protein>
    <submittedName>
        <fullName evidence="3">GGDEF domain-containing protein</fullName>
    </submittedName>
</protein>
<evidence type="ECO:0000313" key="3">
    <source>
        <dbReference type="EMBL" id="QEC49789.1"/>
    </source>
</evidence>
<keyword evidence="1" id="KW-1133">Transmembrane helix</keyword>
<accession>A0A5B8U9E7</accession>
<dbReference type="PANTHER" id="PTHR45138">
    <property type="entry name" value="REGULATORY COMPONENTS OF SENSORY TRANSDUCTION SYSTEM"/>
    <property type="match status" value="1"/>
</dbReference>
<dbReference type="FunFam" id="3.30.70.270:FF:000001">
    <property type="entry name" value="Diguanylate cyclase domain protein"/>
    <property type="match status" value="1"/>
</dbReference>
<dbReference type="AlphaFoldDB" id="A0A5B8U9E7"/>
<feature type="domain" description="GGDEF" evidence="2">
    <location>
        <begin position="202"/>
        <end position="328"/>
    </location>
</feature>
<dbReference type="InterPro" id="IPR043128">
    <property type="entry name" value="Rev_trsase/Diguanyl_cyclase"/>
</dbReference>
<dbReference type="OrthoDB" id="23692at2"/>
<name>A0A5B8U9E7_9ACTN</name>
<dbReference type="KEGG" id="bsol:FSW04_20925"/>
<dbReference type="InterPro" id="IPR029787">
    <property type="entry name" value="Nucleotide_cyclase"/>
</dbReference>
<evidence type="ECO:0000313" key="4">
    <source>
        <dbReference type="Proteomes" id="UP000321805"/>
    </source>
</evidence>
<organism evidence="3 4">
    <name type="scientific">Baekduia soli</name>
    <dbReference type="NCBI Taxonomy" id="496014"/>
    <lineage>
        <taxon>Bacteria</taxon>
        <taxon>Bacillati</taxon>
        <taxon>Actinomycetota</taxon>
        <taxon>Thermoleophilia</taxon>
        <taxon>Solirubrobacterales</taxon>
        <taxon>Baekduiaceae</taxon>
        <taxon>Baekduia</taxon>
    </lineage>
</organism>
<feature type="transmembrane region" description="Helical" evidence="1">
    <location>
        <begin position="12"/>
        <end position="36"/>
    </location>
</feature>
<dbReference type="Pfam" id="PF00990">
    <property type="entry name" value="GGDEF"/>
    <property type="match status" value="1"/>
</dbReference>
<feature type="transmembrane region" description="Helical" evidence="1">
    <location>
        <begin position="72"/>
        <end position="93"/>
    </location>
</feature>